<keyword evidence="5" id="KW-1185">Reference proteome</keyword>
<feature type="coiled-coil region" evidence="1">
    <location>
        <begin position="200"/>
        <end position="234"/>
    </location>
</feature>
<gene>
    <name evidence="3" type="ORF">GUITHDRAFT_115602</name>
</gene>
<dbReference type="Proteomes" id="UP000011087">
    <property type="component" value="Unassembled WGS sequence"/>
</dbReference>
<feature type="compositionally biased region" description="Polar residues" evidence="2">
    <location>
        <begin position="533"/>
        <end position="542"/>
    </location>
</feature>
<dbReference type="HOGENOM" id="CLU_351779_0_0_1"/>
<sequence length="800" mass="91595">MLVPEHEVPNQTEMSMEGSEQRVKDRLRSLHNRLKVSQIMYEEMVSENLSLMKDKERIEQELKDLRKNMRNKSGLDVYPTPRSTTQVDNAAQKELNVMQQQLKVTCQEIIALRKSNTAKDNEIKQLNETIETLEREKQADDEAMQERIHQLKEEKERLEKSLVDHDSVKEELLTQKHENKYLAAELEKIKADFFDSKVVLHEYEKQETEFSNEIASLKDEMNEISESNQRMGQKIAVGKQLKMHNTVLSNVVHELFKNIERASSDLSVVQEDLEFALQMVKDLIVTKEATEKRLSQRIQTLEAQNEGLLTENERYRKQIYLHTKEFPLKLQEITSDFEKEVLEAKKVKDKQIARLLRIVSKKDGELYKLRSVWHSLLNAHPDSEWIASTCLQEVRRLKHDNEFLQNKIMTCDENVESLTVTIAIQYLKLVLANWRRPLYTRQLQLSLAKAAAIEEEEERIERMQRSEGEARLESLHDLTCRSVELLGHQEDFSPEKVNLLRSQKMRDNRTPQGLQRPVVSMIEGHENSESKVPMQNPSQQPSGRKDDDMITGESWIDDQRNRALQDGRKKYSSVQTFGLGMLEHKDEPSSVDPSLNESFLPPPKILSERDISNSESDISQDARVAIDWGSVTSKMGYTSYDSHNSLNLERTEYSFDSYHSQFDRSPPSYVSPAALIPCATLTSEQTPSSSGEVNQYLSHPSLRDVDRQTENDTSAPAQRQGMTFPSDVGTSLASSTSPSMFAAIKAQFPSPSWMGLKSAGNSPALSPTIPPAQLQLASEKAAGTSNNFRLHPKSFLYTEK</sequence>
<reference evidence="3 5" key="1">
    <citation type="journal article" date="2012" name="Nature">
        <title>Algal genomes reveal evolutionary mosaicism and the fate of nucleomorphs.</title>
        <authorList>
            <consortium name="DOE Joint Genome Institute"/>
            <person name="Curtis B.A."/>
            <person name="Tanifuji G."/>
            <person name="Burki F."/>
            <person name="Gruber A."/>
            <person name="Irimia M."/>
            <person name="Maruyama S."/>
            <person name="Arias M.C."/>
            <person name="Ball S.G."/>
            <person name="Gile G.H."/>
            <person name="Hirakawa Y."/>
            <person name="Hopkins J.F."/>
            <person name="Kuo A."/>
            <person name="Rensing S.A."/>
            <person name="Schmutz J."/>
            <person name="Symeonidi A."/>
            <person name="Elias M."/>
            <person name="Eveleigh R.J."/>
            <person name="Herman E.K."/>
            <person name="Klute M.J."/>
            <person name="Nakayama T."/>
            <person name="Obornik M."/>
            <person name="Reyes-Prieto A."/>
            <person name="Armbrust E.V."/>
            <person name="Aves S.J."/>
            <person name="Beiko R.G."/>
            <person name="Coutinho P."/>
            <person name="Dacks J.B."/>
            <person name="Durnford D.G."/>
            <person name="Fast N.M."/>
            <person name="Green B.R."/>
            <person name="Grisdale C.J."/>
            <person name="Hempel F."/>
            <person name="Henrissat B."/>
            <person name="Hoppner M.P."/>
            <person name="Ishida K."/>
            <person name="Kim E."/>
            <person name="Koreny L."/>
            <person name="Kroth P.G."/>
            <person name="Liu Y."/>
            <person name="Malik S.B."/>
            <person name="Maier U.G."/>
            <person name="McRose D."/>
            <person name="Mock T."/>
            <person name="Neilson J.A."/>
            <person name="Onodera N.T."/>
            <person name="Poole A.M."/>
            <person name="Pritham E.J."/>
            <person name="Richards T.A."/>
            <person name="Rocap G."/>
            <person name="Roy S.W."/>
            <person name="Sarai C."/>
            <person name="Schaack S."/>
            <person name="Shirato S."/>
            <person name="Slamovits C.H."/>
            <person name="Spencer D.F."/>
            <person name="Suzuki S."/>
            <person name="Worden A.Z."/>
            <person name="Zauner S."/>
            <person name="Barry K."/>
            <person name="Bell C."/>
            <person name="Bharti A.K."/>
            <person name="Crow J.A."/>
            <person name="Grimwood J."/>
            <person name="Kramer R."/>
            <person name="Lindquist E."/>
            <person name="Lucas S."/>
            <person name="Salamov A."/>
            <person name="McFadden G.I."/>
            <person name="Lane C.E."/>
            <person name="Keeling P.J."/>
            <person name="Gray M.W."/>
            <person name="Grigoriev I.V."/>
            <person name="Archibald J.M."/>
        </authorList>
    </citation>
    <scope>NUCLEOTIDE SEQUENCE</scope>
    <source>
        <strain evidence="3 5">CCMP2712</strain>
    </source>
</reference>
<feature type="coiled-coil region" evidence="1">
    <location>
        <begin position="116"/>
        <end position="171"/>
    </location>
</feature>
<evidence type="ECO:0000313" key="3">
    <source>
        <dbReference type="EMBL" id="EKX38259.1"/>
    </source>
</evidence>
<name>L1IQV5_GUITC</name>
<feature type="region of interest" description="Disordered" evidence="2">
    <location>
        <begin position="1"/>
        <end position="23"/>
    </location>
</feature>
<dbReference type="EMBL" id="JH993050">
    <property type="protein sequence ID" value="EKX38259.1"/>
    <property type="molecule type" value="Genomic_DNA"/>
</dbReference>
<reference evidence="4" key="3">
    <citation type="submission" date="2016-03" db="UniProtKB">
        <authorList>
            <consortium name="EnsemblProtists"/>
        </authorList>
    </citation>
    <scope>IDENTIFICATION</scope>
</reference>
<organism evidence="3">
    <name type="scientific">Guillardia theta (strain CCMP2712)</name>
    <name type="common">Cryptophyte</name>
    <dbReference type="NCBI Taxonomy" id="905079"/>
    <lineage>
        <taxon>Eukaryota</taxon>
        <taxon>Cryptophyceae</taxon>
        <taxon>Pyrenomonadales</taxon>
        <taxon>Geminigeraceae</taxon>
        <taxon>Guillardia</taxon>
    </lineage>
</organism>
<evidence type="ECO:0000256" key="2">
    <source>
        <dbReference type="SAM" id="MobiDB-lite"/>
    </source>
</evidence>
<reference evidence="5" key="2">
    <citation type="submission" date="2012-11" db="EMBL/GenBank/DDBJ databases">
        <authorList>
            <person name="Kuo A."/>
            <person name="Curtis B.A."/>
            <person name="Tanifuji G."/>
            <person name="Burki F."/>
            <person name="Gruber A."/>
            <person name="Irimia M."/>
            <person name="Maruyama S."/>
            <person name="Arias M.C."/>
            <person name="Ball S.G."/>
            <person name="Gile G.H."/>
            <person name="Hirakawa Y."/>
            <person name="Hopkins J.F."/>
            <person name="Rensing S.A."/>
            <person name="Schmutz J."/>
            <person name="Symeonidi A."/>
            <person name="Elias M."/>
            <person name="Eveleigh R.J."/>
            <person name="Herman E.K."/>
            <person name="Klute M.J."/>
            <person name="Nakayama T."/>
            <person name="Obornik M."/>
            <person name="Reyes-Prieto A."/>
            <person name="Armbrust E.V."/>
            <person name="Aves S.J."/>
            <person name="Beiko R.G."/>
            <person name="Coutinho P."/>
            <person name="Dacks J.B."/>
            <person name="Durnford D.G."/>
            <person name="Fast N.M."/>
            <person name="Green B.R."/>
            <person name="Grisdale C."/>
            <person name="Hempe F."/>
            <person name="Henrissat B."/>
            <person name="Hoppner M.P."/>
            <person name="Ishida K.-I."/>
            <person name="Kim E."/>
            <person name="Koreny L."/>
            <person name="Kroth P.G."/>
            <person name="Liu Y."/>
            <person name="Malik S.-B."/>
            <person name="Maier U.G."/>
            <person name="McRose D."/>
            <person name="Mock T."/>
            <person name="Neilson J.A."/>
            <person name="Onodera N.T."/>
            <person name="Poole A.M."/>
            <person name="Pritham E.J."/>
            <person name="Richards T.A."/>
            <person name="Rocap G."/>
            <person name="Roy S.W."/>
            <person name="Sarai C."/>
            <person name="Schaack S."/>
            <person name="Shirato S."/>
            <person name="Slamovits C.H."/>
            <person name="Spencer D.F."/>
            <person name="Suzuki S."/>
            <person name="Worden A.Z."/>
            <person name="Zauner S."/>
            <person name="Barry K."/>
            <person name="Bell C."/>
            <person name="Bharti A.K."/>
            <person name="Crow J.A."/>
            <person name="Grimwood J."/>
            <person name="Kramer R."/>
            <person name="Lindquist E."/>
            <person name="Lucas S."/>
            <person name="Salamov A."/>
            <person name="McFadden G.I."/>
            <person name="Lane C.E."/>
            <person name="Keeling P.J."/>
            <person name="Gray M.W."/>
            <person name="Grigoriev I.V."/>
            <person name="Archibald J.M."/>
        </authorList>
    </citation>
    <scope>NUCLEOTIDE SEQUENCE</scope>
    <source>
        <strain evidence="5">CCMP2712</strain>
    </source>
</reference>
<evidence type="ECO:0000313" key="5">
    <source>
        <dbReference type="Proteomes" id="UP000011087"/>
    </source>
</evidence>
<feature type="coiled-coil region" evidence="1">
    <location>
        <begin position="41"/>
        <end position="75"/>
    </location>
</feature>
<feature type="coiled-coil region" evidence="1">
    <location>
        <begin position="284"/>
        <end position="318"/>
    </location>
</feature>
<protein>
    <submittedName>
        <fullName evidence="3 4">Uncharacterized protein</fullName>
    </submittedName>
</protein>
<dbReference type="EnsemblProtists" id="EKX38259">
    <property type="protein sequence ID" value="EKX38259"/>
    <property type="gene ID" value="GUITHDRAFT_115602"/>
</dbReference>
<dbReference type="PaxDb" id="55529-EKX38259"/>
<keyword evidence="1" id="KW-0175">Coiled coil</keyword>
<feature type="region of interest" description="Disordered" evidence="2">
    <location>
        <begin position="525"/>
        <end position="550"/>
    </location>
</feature>
<dbReference type="AlphaFoldDB" id="L1IQV5"/>
<dbReference type="GeneID" id="17294988"/>
<feature type="compositionally biased region" description="Polar residues" evidence="2">
    <location>
        <begin position="711"/>
        <end position="731"/>
    </location>
</feature>
<feature type="compositionally biased region" description="Polar residues" evidence="2">
    <location>
        <begin position="683"/>
        <end position="698"/>
    </location>
</feature>
<dbReference type="OrthoDB" id="10688732at2759"/>
<feature type="region of interest" description="Disordered" evidence="2">
    <location>
        <begin position="585"/>
        <end position="617"/>
    </location>
</feature>
<dbReference type="KEGG" id="gtt:GUITHDRAFT_115602"/>
<evidence type="ECO:0000313" key="4">
    <source>
        <dbReference type="EnsemblProtists" id="EKX38259"/>
    </source>
</evidence>
<proteinExistence type="predicted"/>
<evidence type="ECO:0000256" key="1">
    <source>
        <dbReference type="SAM" id="Coils"/>
    </source>
</evidence>
<feature type="compositionally biased region" description="Basic and acidic residues" evidence="2">
    <location>
        <begin position="701"/>
        <end position="710"/>
    </location>
</feature>
<dbReference type="RefSeq" id="XP_005825239.1">
    <property type="nucleotide sequence ID" value="XM_005825182.1"/>
</dbReference>
<accession>L1IQV5</accession>
<feature type="region of interest" description="Disordered" evidence="2">
    <location>
        <begin position="683"/>
        <end position="731"/>
    </location>
</feature>